<sequence>MKLLTIKNITWNTVKKIANLNFSIIMLLLIALISIIGTIIEQNQNLIYYQINYPIRNIFTIHLNWQIITFLGIDHIYSTWWFSSILILFFFSISICTFSRQLPSLKKARNWKFLQKISNIKNLLNITSFYQKSLCNVIYSLNYQNYYVFHKNNSIYAYKGLLGRIAPIFVHVSIILVLIGSITGLMGGFMAQEMIPCNEIFHINNIIKAGSKSHLPENLIGKIQDFSIEYHQNNSIKQFFSSIELIDNQGNNITKKRIAVNSPLIFQGTTFYQTDWQINSIRLKIGKSKTIQKKLNKVSLGNQNLWVCSFPVNSNEEILIIIKDLKEQILLYNFSGTLLTKINLNEKYQINNTYFSIQEIMTSTGLQIKTDPGIIIVYIGFFTLIVSTSISYLSYSQIWAKSIKNNLELAGSTNRASLSFEEDFTTIQEIYTKYTR</sequence>
<keyword evidence="3 6" id="KW-0201">Cytochrome c-type biogenesis</keyword>
<comment type="similarity">
    <text evidence="6">Belongs to the Ccs1/CcsB family.</text>
</comment>
<accession>A0A1C9CA07</accession>
<evidence type="ECO:0000256" key="1">
    <source>
        <dbReference type="ARBA" id="ARBA00004141"/>
    </source>
</evidence>
<feature type="transmembrane region" description="Helical" evidence="7">
    <location>
        <begin position="20"/>
        <end position="40"/>
    </location>
</feature>
<feature type="domain" description="ResB-like" evidence="8">
    <location>
        <begin position="21"/>
        <end position="299"/>
    </location>
</feature>
<protein>
    <recommendedName>
        <fullName evidence="6">Cytochrome c biogenesis protein CcsB</fullName>
    </recommendedName>
</protein>
<evidence type="ECO:0000259" key="8">
    <source>
        <dbReference type="Pfam" id="PF05140"/>
    </source>
</evidence>
<reference evidence="9" key="1">
    <citation type="journal article" date="2016" name="BMC Biol.">
        <title>Parallel evolution of highly conserved plastid genome architecture in red seaweeds and seed plants.</title>
        <authorList>
            <person name="Lee J."/>
            <person name="Cho C.H."/>
            <person name="Park S.I."/>
            <person name="Choi J.W."/>
            <person name="Song H.S."/>
            <person name="West J.A."/>
            <person name="Bhattacharya D."/>
            <person name="Yoon H.S."/>
        </authorList>
    </citation>
    <scope>NUCLEOTIDE SEQUENCE</scope>
</reference>
<dbReference type="GO" id="GO:0042651">
    <property type="term" value="C:thylakoid membrane"/>
    <property type="evidence" value="ECO:0007669"/>
    <property type="project" value="UniProtKB-UniRule"/>
</dbReference>
<feature type="transmembrane region" description="Helical" evidence="7">
    <location>
        <begin position="375"/>
        <end position="395"/>
    </location>
</feature>
<keyword evidence="4 6" id="KW-1133">Transmembrane helix</keyword>
<dbReference type="AlphaFoldDB" id="A0A1C9CA07"/>
<evidence type="ECO:0000256" key="7">
    <source>
        <dbReference type="SAM" id="Phobius"/>
    </source>
</evidence>
<feature type="transmembrane region" description="Helical" evidence="7">
    <location>
        <begin position="80"/>
        <end position="99"/>
    </location>
</feature>
<keyword evidence="2 6" id="KW-0812">Transmembrane</keyword>
<dbReference type="InterPro" id="IPR023494">
    <property type="entry name" value="Cyt_c_bgen_Ccs1/CcsB/ResB"/>
</dbReference>
<dbReference type="GO" id="GO:0017004">
    <property type="term" value="P:cytochrome complex assembly"/>
    <property type="evidence" value="ECO:0007669"/>
    <property type="project" value="UniProtKB-UniRule"/>
</dbReference>
<feature type="domain" description="ResB-like" evidence="8">
    <location>
        <begin position="360"/>
        <end position="424"/>
    </location>
</feature>
<evidence type="ECO:0000256" key="3">
    <source>
        <dbReference type="ARBA" id="ARBA00022748"/>
    </source>
</evidence>
<evidence type="ECO:0000313" key="9">
    <source>
        <dbReference type="EMBL" id="AOM65222.1"/>
    </source>
</evidence>
<evidence type="ECO:0000256" key="6">
    <source>
        <dbReference type="HAMAP-Rule" id="MF_01392"/>
    </source>
</evidence>
<proteinExistence type="inferred from homology"/>
<dbReference type="GeneID" id="29072593"/>
<comment type="function">
    <text evidence="6">Required during biogenesis of c-type cytochromes (cytochrome c6 and cytochrome f) at the step of heme attachment.</text>
</comment>
<feature type="transmembrane region" description="Helical" evidence="7">
    <location>
        <begin position="168"/>
        <end position="191"/>
    </location>
</feature>
<comment type="subcellular location">
    <subcellularLocation>
        <location evidence="6">Cellular thylakoid membrane</location>
        <topology evidence="6">Multi-pass membrane protein</topology>
    </subcellularLocation>
    <subcellularLocation>
        <location evidence="1">Membrane</location>
        <topology evidence="1">Multi-pass membrane protein</topology>
    </subcellularLocation>
</comment>
<name>A0A1C9CA07_9FLOR</name>
<keyword evidence="9" id="KW-0934">Plastid</keyword>
<organism evidence="9">
    <name type="scientific">Sebdenia flabellata</name>
    <dbReference type="NCBI Taxonomy" id="42024"/>
    <lineage>
        <taxon>Eukaryota</taxon>
        <taxon>Rhodophyta</taxon>
        <taxon>Florideophyceae</taxon>
        <taxon>Rhodymeniophycidae</taxon>
        <taxon>Sebdeniales</taxon>
        <taxon>Sebdeniaceae</taxon>
        <taxon>Sebdenia</taxon>
    </lineage>
</organism>
<keyword evidence="5 6" id="KW-0472">Membrane</keyword>
<keyword evidence="6" id="KW-0793">Thylakoid</keyword>
<evidence type="ECO:0000256" key="5">
    <source>
        <dbReference type="ARBA" id="ARBA00023136"/>
    </source>
</evidence>
<comment type="subunit">
    <text evidence="6">May interact with CcsA.</text>
</comment>
<dbReference type="InterPro" id="IPR007816">
    <property type="entry name" value="ResB-like_domain"/>
</dbReference>
<dbReference type="HAMAP" id="MF_01392">
    <property type="entry name" value="CytC_Ccs1"/>
    <property type="match status" value="1"/>
</dbReference>
<dbReference type="PANTHER" id="PTHR31566">
    <property type="entry name" value="CYTOCHROME C BIOGENESIS PROTEIN CCS1, CHLOROPLASTIC"/>
    <property type="match status" value="1"/>
</dbReference>
<dbReference type="RefSeq" id="YP_009296287.1">
    <property type="nucleotide sequence ID" value="NC_031170.1"/>
</dbReference>
<dbReference type="Pfam" id="PF05140">
    <property type="entry name" value="ResB"/>
    <property type="match status" value="2"/>
</dbReference>
<evidence type="ECO:0000256" key="2">
    <source>
        <dbReference type="ARBA" id="ARBA00022692"/>
    </source>
</evidence>
<gene>
    <name evidence="6 9" type="primary">ccs1</name>
    <name evidence="6" type="synonym">ccsB</name>
    <name evidence="9" type="ORF">Sebd_135</name>
</gene>
<geneLocation type="plastid" evidence="9"/>
<evidence type="ECO:0000256" key="4">
    <source>
        <dbReference type="ARBA" id="ARBA00022989"/>
    </source>
</evidence>
<dbReference type="PANTHER" id="PTHR31566:SF0">
    <property type="entry name" value="CYTOCHROME C BIOGENESIS PROTEIN CCS1, CHLOROPLASTIC"/>
    <property type="match status" value="1"/>
</dbReference>
<dbReference type="EMBL" id="KX284713">
    <property type="protein sequence ID" value="AOM65222.1"/>
    <property type="molecule type" value="Genomic_DNA"/>
</dbReference>